<dbReference type="Ensembl" id="ENSPMET00000017551.1">
    <property type="protein sequence ID" value="ENSPMEP00000010651.1"/>
    <property type="gene ID" value="ENSPMEG00000012633.1"/>
</dbReference>
<feature type="compositionally biased region" description="Basic residues" evidence="1">
    <location>
        <begin position="54"/>
        <end position="69"/>
    </location>
</feature>
<name>A0A3B3X6G9_9TELE</name>
<proteinExistence type="predicted"/>
<accession>A0A3B3X6G9</accession>
<dbReference type="Ensembl" id="ENSPMET00000001489.1">
    <property type="protein sequence ID" value="ENSPMEP00000009025.1"/>
    <property type="gene ID" value="ENSPMEG00000010833.1"/>
</dbReference>
<feature type="region of interest" description="Disordered" evidence="1">
    <location>
        <begin position="50"/>
        <end position="69"/>
    </location>
</feature>
<protein>
    <submittedName>
        <fullName evidence="2">Uncharacterized protein</fullName>
    </submittedName>
</protein>
<evidence type="ECO:0000313" key="3">
    <source>
        <dbReference type="Proteomes" id="UP000261480"/>
    </source>
</evidence>
<dbReference type="Proteomes" id="UP000261480">
    <property type="component" value="Unplaced"/>
</dbReference>
<sequence>GAIVEKKKKRKTRWQQSRITGLNPFTTKLLSSCCKMSDLMEERITSRFGGCAKKGSRKAAQKQSKQGKN</sequence>
<evidence type="ECO:0000256" key="1">
    <source>
        <dbReference type="SAM" id="MobiDB-lite"/>
    </source>
</evidence>
<keyword evidence="3" id="KW-1185">Reference proteome</keyword>
<evidence type="ECO:0000313" key="2">
    <source>
        <dbReference type="Ensembl" id="ENSPMEP00000010651.1"/>
    </source>
</evidence>
<reference evidence="2" key="1">
    <citation type="submission" date="2025-05" db="UniProtKB">
        <authorList>
            <consortium name="Ensembl"/>
        </authorList>
    </citation>
    <scope>IDENTIFICATION</scope>
</reference>
<dbReference type="AlphaFoldDB" id="A0A3B3X6G9"/>
<organism evidence="2 3">
    <name type="scientific">Poecilia mexicana</name>
    <dbReference type="NCBI Taxonomy" id="48701"/>
    <lineage>
        <taxon>Eukaryota</taxon>
        <taxon>Metazoa</taxon>
        <taxon>Chordata</taxon>
        <taxon>Craniata</taxon>
        <taxon>Vertebrata</taxon>
        <taxon>Euteleostomi</taxon>
        <taxon>Actinopterygii</taxon>
        <taxon>Neopterygii</taxon>
        <taxon>Teleostei</taxon>
        <taxon>Neoteleostei</taxon>
        <taxon>Acanthomorphata</taxon>
        <taxon>Ovalentaria</taxon>
        <taxon>Atherinomorphae</taxon>
        <taxon>Cyprinodontiformes</taxon>
        <taxon>Poeciliidae</taxon>
        <taxon>Poeciliinae</taxon>
        <taxon>Poecilia</taxon>
    </lineage>
</organism>